<protein>
    <submittedName>
        <fullName evidence="1">Uncharacterized protein</fullName>
    </submittedName>
</protein>
<gene>
    <name evidence="1" type="ORF">HCR_00800</name>
</gene>
<name>A0ABN6WSF3_9BACT</name>
<reference evidence="1 2" key="1">
    <citation type="submission" date="2023-03" db="EMBL/GenBank/DDBJ databases">
        <title>Description of Hydrogenimonas sp. ISO32.</title>
        <authorList>
            <person name="Mino S."/>
            <person name="Fukazawa S."/>
            <person name="Sawabe T."/>
        </authorList>
    </citation>
    <scope>NUCLEOTIDE SEQUENCE [LARGE SCALE GENOMIC DNA]</scope>
    <source>
        <strain evidence="1 2">ISO32</strain>
    </source>
</reference>
<evidence type="ECO:0000313" key="1">
    <source>
        <dbReference type="EMBL" id="BDY11768.1"/>
    </source>
</evidence>
<dbReference type="RefSeq" id="WP_286336984.1">
    <property type="nucleotide sequence ID" value="NZ_AP027370.1"/>
</dbReference>
<evidence type="ECO:0000313" key="2">
    <source>
        <dbReference type="Proteomes" id="UP001321445"/>
    </source>
</evidence>
<accession>A0ABN6WSF3</accession>
<dbReference type="EMBL" id="AP027370">
    <property type="protein sequence ID" value="BDY11768.1"/>
    <property type="molecule type" value="Genomic_DNA"/>
</dbReference>
<organism evidence="1 2">
    <name type="scientific">Hydrogenimonas cancrithermarum</name>
    <dbReference type="NCBI Taxonomy" id="2993563"/>
    <lineage>
        <taxon>Bacteria</taxon>
        <taxon>Pseudomonadati</taxon>
        <taxon>Campylobacterota</taxon>
        <taxon>Epsilonproteobacteria</taxon>
        <taxon>Campylobacterales</taxon>
        <taxon>Hydrogenimonadaceae</taxon>
        <taxon>Hydrogenimonas</taxon>
    </lineage>
</organism>
<dbReference type="Proteomes" id="UP001321445">
    <property type="component" value="Chromosome"/>
</dbReference>
<sequence>MRVPNEILAQSMERFQISFSRQMEMRDSMEGICYACLESLDNSLNVSNPLKKGMLNDFAFFIMDHVQNRFRYILRENFQKAEGLKVVENGGAATFDRENEWYGECFGRILQEMERFNAGHPLKPLTNQILEECRERFAHFEILRRLYLELVDIGHDRERVGRDNE</sequence>
<proteinExistence type="predicted"/>
<keyword evidence="2" id="KW-1185">Reference proteome</keyword>